<keyword evidence="1" id="KW-0472">Membrane</keyword>
<name>A0A218N473_PROMI</name>
<keyword evidence="1" id="KW-0812">Transmembrane</keyword>
<keyword evidence="1" id="KW-1133">Transmembrane helix</keyword>
<proteinExistence type="predicted"/>
<feature type="transmembrane region" description="Helical" evidence="1">
    <location>
        <begin position="39"/>
        <end position="57"/>
    </location>
</feature>
<evidence type="ECO:0000313" key="2">
    <source>
        <dbReference type="EMBL" id="ASF81004.1"/>
    </source>
</evidence>
<accession>A0A218N473</accession>
<protein>
    <submittedName>
        <fullName evidence="2">Uncharacterized protein</fullName>
    </submittedName>
</protein>
<dbReference type="AlphaFoldDB" id="A0A218N473"/>
<organism evidence="2">
    <name type="scientific">Proteus mirabilis</name>
    <dbReference type="NCBI Taxonomy" id="584"/>
    <lineage>
        <taxon>Bacteria</taxon>
        <taxon>Pseudomonadati</taxon>
        <taxon>Pseudomonadota</taxon>
        <taxon>Gammaproteobacteria</taxon>
        <taxon>Enterobacterales</taxon>
        <taxon>Morganellaceae</taxon>
        <taxon>Proteus</taxon>
    </lineage>
</organism>
<evidence type="ECO:0000256" key="1">
    <source>
        <dbReference type="SAM" id="Phobius"/>
    </source>
</evidence>
<geneLocation type="plasmid" evidence="2">
    <name>pPM64421b</name>
</geneLocation>
<keyword evidence="2" id="KW-0614">Plasmid</keyword>
<sequence>MYLIFSILLMLGAICALYNTIRLLYLNGVSGGLEDNIQLIISVIGIIVMPVFSYGSYKAWSEHLTILQVFGS</sequence>
<gene>
    <name evidence="2" type="ORF">PM64421b_00051</name>
</gene>
<dbReference type="EMBL" id="MF150117">
    <property type="protein sequence ID" value="ASF81004.1"/>
    <property type="molecule type" value="Genomic_DNA"/>
</dbReference>
<reference evidence="2" key="1">
    <citation type="submission" date="2017-05" db="EMBL/GenBank/DDBJ databases">
        <authorList>
            <person name="Song R."/>
            <person name="Chenine A.L."/>
            <person name="Ruprecht R.M."/>
        </authorList>
    </citation>
    <scope>NUCLEOTIDE SEQUENCE</scope>
    <source>
        <strain evidence="2">A64421</strain>
        <plasmid evidence="2">pPM64421b</plasmid>
    </source>
</reference>
<dbReference type="RefSeq" id="WP_036896422.1">
    <property type="nucleotide sequence ID" value="NZ_CP059057.1"/>
</dbReference>